<sequence>MTMFQGNASEATQNDSEAVPLPVSSKRKARANSYDCNTCNFAAHSKRKREVDASSDDTEWTMESVQLIIYFYGFSE</sequence>
<dbReference type="AlphaFoldDB" id="A0A3P7Q103"/>
<proteinExistence type="predicted"/>
<protein>
    <submittedName>
        <fullName evidence="2">Uncharacterized protein</fullName>
    </submittedName>
</protein>
<evidence type="ECO:0000256" key="1">
    <source>
        <dbReference type="SAM" id="MobiDB-lite"/>
    </source>
</evidence>
<feature type="region of interest" description="Disordered" evidence="1">
    <location>
        <begin position="1"/>
        <end position="24"/>
    </location>
</feature>
<evidence type="ECO:0000313" key="2">
    <source>
        <dbReference type="EMBL" id="VDN24126.1"/>
    </source>
</evidence>
<gene>
    <name evidence="2" type="ORF">CGOC_LOCUS9759</name>
</gene>
<keyword evidence="3" id="KW-1185">Reference proteome</keyword>
<name>A0A3P7Q103_CYLGO</name>
<dbReference type="EMBL" id="UYRV01108230">
    <property type="protein sequence ID" value="VDN24126.1"/>
    <property type="molecule type" value="Genomic_DNA"/>
</dbReference>
<feature type="compositionally biased region" description="Polar residues" evidence="1">
    <location>
        <begin position="1"/>
        <end position="16"/>
    </location>
</feature>
<organism evidence="2 3">
    <name type="scientific">Cylicostephanus goldi</name>
    <name type="common">Nematode worm</name>
    <dbReference type="NCBI Taxonomy" id="71465"/>
    <lineage>
        <taxon>Eukaryota</taxon>
        <taxon>Metazoa</taxon>
        <taxon>Ecdysozoa</taxon>
        <taxon>Nematoda</taxon>
        <taxon>Chromadorea</taxon>
        <taxon>Rhabditida</taxon>
        <taxon>Rhabditina</taxon>
        <taxon>Rhabditomorpha</taxon>
        <taxon>Strongyloidea</taxon>
        <taxon>Strongylidae</taxon>
        <taxon>Cylicostephanus</taxon>
    </lineage>
</organism>
<reference evidence="2 3" key="1">
    <citation type="submission" date="2018-11" db="EMBL/GenBank/DDBJ databases">
        <authorList>
            <consortium name="Pathogen Informatics"/>
        </authorList>
    </citation>
    <scope>NUCLEOTIDE SEQUENCE [LARGE SCALE GENOMIC DNA]</scope>
</reference>
<evidence type="ECO:0000313" key="3">
    <source>
        <dbReference type="Proteomes" id="UP000271889"/>
    </source>
</evidence>
<accession>A0A3P7Q103</accession>
<dbReference type="Proteomes" id="UP000271889">
    <property type="component" value="Unassembled WGS sequence"/>
</dbReference>